<keyword evidence="6" id="KW-0067">ATP-binding</keyword>
<evidence type="ECO:0000256" key="5">
    <source>
        <dbReference type="ARBA" id="ARBA00022741"/>
    </source>
</evidence>
<dbReference type="Gene3D" id="1.20.272.10">
    <property type="match status" value="1"/>
</dbReference>
<accession>A0A328VMD1</accession>
<dbReference type="GO" id="GO:0006261">
    <property type="term" value="P:DNA-templated DNA replication"/>
    <property type="evidence" value="ECO:0007669"/>
    <property type="project" value="TreeGrafter"/>
</dbReference>
<dbReference type="CDD" id="cd00009">
    <property type="entry name" value="AAA"/>
    <property type="match status" value="1"/>
</dbReference>
<evidence type="ECO:0000313" key="9">
    <source>
        <dbReference type="EMBL" id="RAQ96773.1"/>
    </source>
</evidence>
<keyword evidence="4" id="KW-0235">DNA replication</keyword>
<dbReference type="GO" id="GO:0008047">
    <property type="term" value="F:enzyme activator activity"/>
    <property type="evidence" value="ECO:0007669"/>
    <property type="project" value="TreeGrafter"/>
</dbReference>
<dbReference type="PANTHER" id="PTHR13779">
    <property type="entry name" value="WERNER HELICASE-INTERACTING PROTEIN 1 FAMILY MEMBER"/>
    <property type="match status" value="1"/>
</dbReference>
<dbReference type="PANTHER" id="PTHR13779:SF7">
    <property type="entry name" value="ATPASE WRNIP1"/>
    <property type="match status" value="1"/>
</dbReference>
<protein>
    <recommendedName>
        <fullName evidence="3">Replication-associated recombination protein A</fullName>
    </recommendedName>
</protein>
<dbReference type="GO" id="GO:0000731">
    <property type="term" value="P:DNA synthesis involved in DNA repair"/>
    <property type="evidence" value="ECO:0007669"/>
    <property type="project" value="TreeGrafter"/>
</dbReference>
<dbReference type="RefSeq" id="WP_223258347.1">
    <property type="nucleotide sequence ID" value="NZ_MCIF01000002.1"/>
</dbReference>
<name>A0A328VMD1_9CHLR</name>
<feature type="domain" description="AAA+ ATPase" evidence="8">
    <location>
        <begin position="68"/>
        <end position="185"/>
    </location>
</feature>
<dbReference type="InterPro" id="IPR003593">
    <property type="entry name" value="AAA+_ATPase"/>
</dbReference>
<keyword evidence="5" id="KW-0547">Nucleotide-binding</keyword>
<dbReference type="InterPro" id="IPR008921">
    <property type="entry name" value="DNA_pol3_clamp-load_cplx_C"/>
</dbReference>
<dbReference type="GO" id="GO:0017116">
    <property type="term" value="F:single-stranded DNA helicase activity"/>
    <property type="evidence" value="ECO:0007669"/>
    <property type="project" value="TreeGrafter"/>
</dbReference>
<keyword evidence="10" id="KW-1185">Reference proteome</keyword>
<evidence type="ECO:0000256" key="3">
    <source>
        <dbReference type="ARBA" id="ARBA00020776"/>
    </source>
</evidence>
<dbReference type="InterPro" id="IPR003959">
    <property type="entry name" value="ATPase_AAA_core"/>
</dbReference>
<dbReference type="GO" id="GO:0016887">
    <property type="term" value="F:ATP hydrolysis activity"/>
    <property type="evidence" value="ECO:0007669"/>
    <property type="project" value="InterPro"/>
</dbReference>
<dbReference type="FunFam" id="1.20.272.10:FF:000001">
    <property type="entry name" value="Putative AAA family ATPase"/>
    <property type="match status" value="1"/>
</dbReference>
<dbReference type="InterPro" id="IPR051314">
    <property type="entry name" value="AAA_ATPase_RarA/MGS1/WRNIP1"/>
</dbReference>
<dbReference type="Pfam" id="PF12002">
    <property type="entry name" value="MgsA_C"/>
    <property type="match status" value="1"/>
</dbReference>
<feature type="region of interest" description="Disordered" evidence="7">
    <location>
        <begin position="459"/>
        <end position="495"/>
    </location>
</feature>
<dbReference type="Proteomes" id="UP000248706">
    <property type="component" value="Unassembled WGS sequence"/>
</dbReference>
<comment type="similarity">
    <text evidence="2">Belongs to the AAA ATPase family. RarA/MGS1/WRNIP1 subfamily.</text>
</comment>
<evidence type="ECO:0000259" key="8">
    <source>
        <dbReference type="SMART" id="SM00382"/>
    </source>
</evidence>
<feature type="compositionally biased region" description="Polar residues" evidence="7">
    <location>
        <begin position="12"/>
        <end position="28"/>
    </location>
</feature>
<evidence type="ECO:0000256" key="4">
    <source>
        <dbReference type="ARBA" id="ARBA00022705"/>
    </source>
</evidence>
<dbReference type="Gene3D" id="1.10.3710.10">
    <property type="entry name" value="DNA polymerase III clamp loader subunits, C-terminal domain"/>
    <property type="match status" value="1"/>
</dbReference>
<organism evidence="9 10">
    <name type="scientific">Thermogemmatispora tikiterensis</name>
    <dbReference type="NCBI Taxonomy" id="1825093"/>
    <lineage>
        <taxon>Bacteria</taxon>
        <taxon>Bacillati</taxon>
        <taxon>Chloroflexota</taxon>
        <taxon>Ktedonobacteria</taxon>
        <taxon>Thermogemmatisporales</taxon>
        <taxon>Thermogemmatisporaceae</taxon>
        <taxon>Thermogemmatispora</taxon>
    </lineage>
</organism>
<dbReference type="GO" id="GO:0003677">
    <property type="term" value="F:DNA binding"/>
    <property type="evidence" value="ECO:0007669"/>
    <property type="project" value="InterPro"/>
</dbReference>
<reference evidence="9 10" key="1">
    <citation type="submission" date="2016-08" db="EMBL/GenBank/DDBJ databases">
        <title>Analysis of Carbohydrate Active Enzymes in Thermogemmatispora T81 Reveals Carbohydrate Degradation Ability.</title>
        <authorList>
            <person name="Tomazini A."/>
            <person name="Lal S."/>
            <person name="Stott M."/>
            <person name="Henrissat B."/>
            <person name="Polikarpov I."/>
            <person name="Sparling R."/>
            <person name="Levin D.B."/>
        </authorList>
    </citation>
    <scope>NUCLEOTIDE SEQUENCE [LARGE SCALE GENOMIC DNA]</scope>
    <source>
        <strain evidence="9 10">T81</strain>
    </source>
</reference>
<gene>
    <name evidence="9" type="ORF">A4R35_14620</name>
</gene>
<dbReference type="Gene3D" id="3.40.50.300">
    <property type="entry name" value="P-loop containing nucleotide triphosphate hydrolases"/>
    <property type="match status" value="1"/>
</dbReference>
<comment type="caution">
    <text evidence="9">The sequence shown here is derived from an EMBL/GenBank/DDBJ whole genome shotgun (WGS) entry which is preliminary data.</text>
</comment>
<dbReference type="EMBL" id="MCIF01000002">
    <property type="protein sequence ID" value="RAQ96773.1"/>
    <property type="molecule type" value="Genomic_DNA"/>
</dbReference>
<evidence type="ECO:0000256" key="1">
    <source>
        <dbReference type="ARBA" id="ARBA00002393"/>
    </source>
</evidence>
<dbReference type="SMART" id="SM00382">
    <property type="entry name" value="AAA"/>
    <property type="match status" value="1"/>
</dbReference>
<comment type="function">
    <text evidence="1">DNA-dependent ATPase that plays important roles in cellular responses to stalled DNA replication processes.</text>
</comment>
<feature type="compositionally biased region" description="Low complexity" evidence="7">
    <location>
        <begin position="464"/>
        <end position="475"/>
    </location>
</feature>
<dbReference type="AlphaFoldDB" id="A0A328VMD1"/>
<proteinExistence type="inferred from homology"/>
<dbReference type="SUPFAM" id="SSF52540">
    <property type="entry name" value="P-loop containing nucleoside triphosphate hydrolases"/>
    <property type="match status" value="1"/>
</dbReference>
<evidence type="ECO:0000313" key="10">
    <source>
        <dbReference type="Proteomes" id="UP000248706"/>
    </source>
</evidence>
<evidence type="ECO:0000256" key="6">
    <source>
        <dbReference type="ARBA" id="ARBA00022840"/>
    </source>
</evidence>
<evidence type="ECO:0000256" key="7">
    <source>
        <dbReference type="SAM" id="MobiDB-lite"/>
    </source>
</evidence>
<dbReference type="CDD" id="cd18139">
    <property type="entry name" value="HLD_clamp_RarA"/>
    <property type="match status" value="1"/>
</dbReference>
<dbReference type="SUPFAM" id="SSF48019">
    <property type="entry name" value="post-AAA+ oligomerization domain-like"/>
    <property type="match status" value="1"/>
</dbReference>
<evidence type="ECO:0000256" key="2">
    <source>
        <dbReference type="ARBA" id="ARBA00008959"/>
    </source>
</evidence>
<dbReference type="FunFam" id="3.40.50.300:FF:000137">
    <property type="entry name" value="Replication-associated recombination protein A"/>
    <property type="match status" value="1"/>
</dbReference>
<feature type="region of interest" description="Disordered" evidence="7">
    <location>
        <begin position="1"/>
        <end position="36"/>
    </location>
</feature>
<feature type="compositionally biased region" description="Low complexity" evidence="7">
    <location>
        <begin position="482"/>
        <end position="495"/>
    </location>
</feature>
<sequence length="495" mass="54706">MMEQASLFPDPASSQKGAPPRTNATASENRAAEPLASRLRPRTLDEFVGQEHLLGEGRLLRRCLEEDRVPSLILWGPPGSGKTTLASLIAQLTRAHFVTLSAVAAGVADLRRVTEEARRLRQLRGERTILFIDEIHRLNKAQQDAILPYVEQGLLTLIGATTENPSFEVNAALLSRCRVFTLNPLSEEAVIQLLRRALQDEERGLGRYHLEIEDEALQQIARFANGDARTALNVLELAAAGVREGRITAETVAEAQQQRTLLYDKSGDQHYDTISALHKAIRGSDPDASLYWLARMLEAGEDPLFIARRLIRIATEDVGLADPLALPLCVAAQQAVQFVGLPEADLALAEAVVYLASAPKSNALYLAYGRARDDVHQERQETVPLSLRNAPTTLMKQLGYGRDYKYAHDYYHQLEEASDDPSRPPAVQLQEYLPANLQGRRYYEPGLQGNEASIRRWLERRRTSSTQSQPASPAAHSDTHSEGSSSITGESHSSC</sequence>
<dbReference type="Pfam" id="PF16193">
    <property type="entry name" value="AAA_assoc_2"/>
    <property type="match status" value="1"/>
</dbReference>
<dbReference type="InterPro" id="IPR032423">
    <property type="entry name" value="AAA_assoc_2"/>
</dbReference>
<dbReference type="GO" id="GO:0005524">
    <property type="term" value="F:ATP binding"/>
    <property type="evidence" value="ECO:0007669"/>
    <property type="project" value="UniProtKB-KW"/>
</dbReference>
<dbReference type="InterPro" id="IPR021886">
    <property type="entry name" value="MgsA_C"/>
</dbReference>
<dbReference type="Gene3D" id="1.10.8.60">
    <property type="match status" value="1"/>
</dbReference>
<dbReference type="FunFam" id="1.10.8.60:FF:000029">
    <property type="entry name" value="Replication-associated recombination protein A"/>
    <property type="match status" value="1"/>
</dbReference>
<dbReference type="InterPro" id="IPR027417">
    <property type="entry name" value="P-loop_NTPase"/>
</dbReference>
<dbReference type="Pfam" id="PF00004">
    <property type="entry name" value="AAA"/>
    <property type="match status" value="1"/>
</dbReference>